<dbReference type="WBParaSite" id="RSKR_0001089533.1">
    <property type="protein sequence ID" value="RSKR_0001089533.1"/>
    <property type="gene ID" value="RSKR_0001089533"/>
</dbReference>
<evidence type="ECO:0000313" key="1">
    <source>
        <dbReference type="Proteomes" id="UP000095286"/>
    </source>
</evidence>
<dbReference type="Proteomes" id="UP000095286">
    <property type="component" value="Unplaced"/>
</dbReference>
<proteinExistence type="predicted"/>
<protein>
    <submittedName>
        <fullName evidence="2">Serpentine Receptor, class T</fullName>
    </submittedName>
</protein>
<accession>A0AC35UFA5</accession>
<name>A0AC35UFA5_9BILA</name>
<sequence>MYNNTLWNFIFNDFRYNCSVFSQSEIYNESAKSFYLGFFELVLSTTYIIIYLPFIIAMAHPNHIKLPVYKLLFFLGIIDMVNLLISGTVTGIYTLNGTHYCQFPTITFVLGCIALGIWIATDLAVTLLLISRIMDALYPDVAEIFFKGYRTLLWIFSIFVVLIYTTFFSPPVIFIPTYYSWFFNPYISSKYVTDIGNIYHTINNFFIFGSQFTLYIMIVFVFFSSGSGHSSSAKKLAIRLFIQCAFICFLTLTTSGLYLCMMFLDIQPWVSMLGNTFWMSVHGFSGIIFLALNNSLKNTIKSWFGKKKVNQITNLNSTNSKAKPITTVQPK</sequence>
<organism evidence="1 2">
    <name type="scientific">Rhabditophanes sp. KR3021</name>
    <dbReference type="NCBI Taxonomy" id="114890"/>
    <lineage>
        <taxon>Eukaryota</taxon>
        <taxon>Metazoa</taxon>
        <taxon>Ecdysozoa</taxon>
        <taxon>Nematoda</taxon>
        <taxon>Chromadorea</taxon>
        <taxon>Rhabditida</taxon>
        <taxon>Tylenchina</taxon>
        <taxon>Panagrolaimomorpha</taxon>
        <taxon>Strongyloidoidea</taxon>
        <taxon>Alloionematidae</taxon>
        <taxon>Rhabditophanes</taxon>
    </lineage>
</organism>
<evidence type="ECO:0000313" key="2">
    <source>
        <dbReference type="WBParaSite" id="RSKR_0001089533.1"/>
    </source>
</evidence>
<reference evidence="2" key="1">
    <citation type="submission" date="2016-11" db="UniProtKB">
        <authorList>
            <consortium name="WormBaseParasite"/>
        </authorList>
    </citation>
    <scope>IDENTIFICATION</scope>
    <source>
        <strain evidence="2">KR3021</strain>
    </source>
</reference>